<dbReference type="InterPro" id="IPR002192">
    <property type="entry name" value="PPDK_AMP/ATP-bd"/>
</dbReference>
<feature type="domain" description="PEP-utilising enzyme C-terminal" evidence="15">
    <location>
        <begin position="517"/>
        <end position="877"/>
    </location>
</feature>
<evidence type="ECO:0000256" key="6">
    <source>
        <dbReference type="ARBA" id="ARBA00022723"/>
    </source>
</evidence>
<evidence type="ECO:0000256" key="8">
    <source>
        <dbReference type="ARBA" id="ARBA00022777"/>
    </source>
</evidence>
<dbReference type="NCBIfam" id="NF004531">
    <property type="entry name" value="PRK05878.1"/>
    <property type="match status" value="1"/>
</dbReference>
<comment type="caution">
    <text evidence="16">The sequence shown here is derived from an EMBL/GenBank/DDBJ whole genome shotgun (WGS) entry which is preliminary data.</text>
</comment>
<proteinExistence type="inferred from homology"/>
<name>A0ABV1L369_9BACL</name>
<keyword evidence="7" id="KW-0547">Nucleotide-binding</keyword>
<evidence type="ECO:0000259" key="15">
    <source>
        <dbReference type="Pfam" id="PF02896"/>
    </source>
</evidence>
<dbReference type="Pfam" id="PF02896">
    <property type="entry name" value="PEP-utilizers_C"/>
    <property type="match status" value="1"/>
</dbReference>
<dbReference type="NCBIfam" id="TIGR01828">
    <property type="entry name" value="pyru_phos_dikin"/>
    <property type="match status" value="1"/>
</dbReference>
<evidence type="ECO:0000256" key="9">
    <source>
        <dbReference type="ARBA" id="ARBA00022840"/>
    </source>
</evidence>
<evidence type="ECO:0000256" key="4">
    <source>
        <dbReference type="ARBA" id="ARBA00020138"/>
    </source>
</evidence>
<dbReference type="RefSeq" id="WP_232189873.1">
    <property type="nucleotide sequence ID" value="NZ_JAIOAP010000024.1"/>
</dbReference>
<comment type="catalytic activity">
    <reaction evidence="11">
        <text>pyruvate + phosphate + ATP = phosphoenolpyruvate + AMP + diphosphate + H(+)</text>
        <dbReference type="Rhea" id="RHEA:10756"/>
        <dbReference type="ChEBI" id="CHEBI:15361"/>
        <dbReference type="ChEBI" id="CHEBI:15378"/>
        <dbReference type="ChEBI" id="CHEBI:30616"/>
        <dbReference type="ChEBI" id="CHEBI:33019"/>
        <dbReference type="ChEBI" id="CHEBI:43474"/>
        <dbReference type="ChEBI" id="CHEBI:58702"/>
        <dbReference type="ChEBI" id="CHEBI:456215"/>
        <dbReference type="EC" id="2.7.9.1"/>
    </reaction>
</comment>
<dbReference type="Pfam" id="PF01326">
    <property type="entry name" value="PPDK_N"/>
    <property type="match status" value="3"/>
</dbReference>
<dbReference type="InterPro" id="IPR018274">
    <property type="entry name" value="PEP_util_AS"/>
</dbReference>
<dbReference type="InterPro" id="IPR023151">
    <property type="entry name" value="PEP_util_CS"/>
</dbReference>
<accession>A0ABV1L369</accession>
<keyword evidence="8" id="KW-0418">Kinase</keyword>
<evidence type="ECO:0000256" key="11">
    <source>
        <dbReference type="PIRNR" id="PIRNR000853"/>
    </source>
</evidence>
<keyword evidence="16" id="KW-0670">Pyruvate</keyword>
<evidence type="ECO:0000256" key="12">
    <source>
        <dbReference type="SAM" id="Coils"/>
    </source>
</evidence>
<reference evidence="16 17" key="1">
    <citation type="journal article" date="2023" name="Genome Announc.">
        <title>Pan-Genome Analyses of the Genus Cohnella and Proposal of the Novel Species Cohnella silvisoli sp. nov., Isolated from Forest Soil.</title>
        <authorList>
            <person name="Wang C."/>
            <person name="Mao L."/>
            <person name="Bao G."/>
            <person name="Zhu H."/>
        </authorList>
    </citation>
    <scope>NUCLEOTIDE SEQUENCE [LARGE SCALE GENOMIC DNA]</scope>
    <source>
        <strain evidence="16 17">NL03-T5-1</strain>
    </source>
</reference>
<feature type="domain" description="PEP-utilising enzyme mobile" evidence="13">
    <location>
        <begin position="420"/>
        <end position="501"/>
    </location>
</feature>
<dbReference type="InterPro" id="IPR000121">
    <property type="entry name" value="PEP_util_C"/>
</dbReference>
<keyword evidence="6" id="KW-0479">Metal-binding</keyword>
<dbReference type="InterPro" id="IPR010121">
    <property type="entry name" value="Pyruvate_phosphate_dikinase"/>
</dbReference>
<evidence type="ECO:0000256" key="3">
    <source>
        <dbReference type="ARBA" id="ARBA00011994"/>
    </source>
</evidence>
<comment type="cofactor">
    <cofactor evidence="1 11">
        <name>Mg(2+)</name>
        <dbReference type="ChEBI" id="CHEBI:18420"/>
    </cofactor>
</comment>
<protein>
    <recommendedName>
        <fullName evidence="4 11">Pyruvate, phosphate dikinase</fullName>
        <ecNumber evidence="3 11">2.7.9.1</ecNumber>
    </recommendedName>
</protein>
<dbReference type="PROSITE" id="PS00742">
    <property type="entry name" value="PEP_ENZYMES_2"/>
    <property type="match status" value="1"/>
</dbReference>
<dbReference type="Gene3D" id="1.10.189.10">
    <property type="entry name" value="Pyruvate Phosphate Dikinase, domain 2"/>
    <property type="match status" value="1"/>
</dbReference>
<dbReference type="EC" id="2.7.9.1" evidence="3 11"/>
<dbReference type="InterPro" id="IPR013815">
    <property type="entry name" value="ATP_grasp_subdomain_1"/>
</dbReference>
<feature type="domain" description="Pyruvate phosphate dikinase AMP/ATP-binding" evidence="14">
    <location>
        <begin position="302"/>
        <end position="350"/>
    </location>
</feature>
<evidence type="ECO:0000313" key="17">
    <source>
        <dbReference type="Proteomes" id="UP001493487"/>
    </source>
</evidence>
<evidence type="ECO:0000313" key="16">
    <source>
        <dbReference type="EMBL" id="MEQ4486794.1"/>
    </source>
</evidence>
<dbReference type="PIRSF" id="PIRSF000853">
    <property type="entry name" value="PPDK"/>
    <property type="match status" value="1"/>
</dbReference>
<dbReference type="EMBL" id="JASKHM010000025">
    <property type="protein sequence ID" value="MEQ4486794.1"/>
    <property type="molecule type" value="Genomic_DNA"/>
</dbReference>
<feature type="domain" description="Pyruvate phosphate dikinase AMP/ATP-binding" evidence="14">
    <location>
        <begin position="18"/>
        <end position="60"/>
    </location>
</feature>
<dbReference type="SUPFAM" id="SSF51621">
    <property type="entry name" value="Phosphoenolpyruvate/pyruvate domain"/>
    <property type="match status" value="1"/>
</dbReference>
<dbReference type="PANTHER" id="PTHR22931">
    <property type="entry name" value="PHOSPHOENOLPYRUVATE DIKINASE-RELATED"/>
    <property type="match status" value="1"/>
</dbReference>
<dbReference type="SUPFAM" id="SSF56059">
    <property type="entry name" value="Glutathione synthetase ATP-binding domain-like"/>
    <property type="match status" value="1"/>
</dbReference>
<dbReference type="GO" id="GO:0050242">
    <property type="term" value="F:pyruvate, phosphate dikinase activity"/>
    <property type="evidence" value="ECO:0007669"/>
    <property type="project" value="UniProtKB-EC"/>
</dbReference>
<comment type="similarity">
    <text evidence="2 11">Belongs to the PEP-utilizing enzyme family.</text>
</comment>
<keyword evidence="12" id="KW-0175">Coiled coil</keyword>
<gene>
    <name evidence="16" type="primary">ppdK</name>
    <name evidence="16" type="ORF">QJS35_30890</name>
</gene>
<keyword evidence="9" id="KW-0067">ATP-binding</keyword>
<dbReference type="PROSITE" id="PS00370">
    <property type="entry name" value="PEP_ENZYMES_PHOS_SITE"/>
    <property type="match status" value="1"/>
</dbReference>
<dbReference type="InterPro" id="IPR040442">
    <property type="entry name" value="Pyrv_kinase-like_dom_sf"/>
</dbReference>
<dbReference type="Gene3D" id="3.20.20.60">
    <property type="entry name" value="Phosphoenolpyruvate-binding domains"/>
    <property type="match status" value="1"/>
</dbReference>
<organism evidence="16 17">
    <name type="scientific">Cohnella silvisoli</name>
    <dbReference type="NCBI Taxonomy" id="2873699"/>
    <lineage>
        <taxon>Bacteria</taxon>
        <taxon>Bacillati</taxon>
        <taxon>Bacillota</taxon>
        <taxon>Bacilli</taxon>
        <taxon>Bacillales</taxon>
        <taxon>Paenibacillaceae</taxon>
        <taxon>Cohnella</taxon>
    </lineage>
</organism>
<dbReference type="Gene3D" id="3.50.30.10">
    <property type="entry name" value="Phosphohistidine domain"/>
    <property type="match status" value="1"/>
</dbReference>
<evidence type="ECO:0000256" key="5">
    <source>
        <dbReference type="ARBA" id="ARBA00022679"/>
    </source>
</evidence>
<dbReference type="InterPro" id="IPR036637">
    <property type="entry name" value="Phosphohistidine_dom_sf"/>
</dbReference>
<sequence>MSSKQVFGFQEGNAQMKDLLGGKGAHLAEMTRSGLPVPPGFTLSTAACLSYFKTGNGLSDSLWGETLSALERLESDRGQRFGDPINPLLVSVRSGSVSSMPGMMDTILNLGLNDQTVQGLSQQTGHARFAYDCYRRLLQMFGNVVLGISGHHFEKIFNQMKQKEGVTQDQDVSLEGLQQLIPEFKRCIQAHAGRGFPEDVHEQLRLAIEAVFQSWNNSRAQIYRKINRIPDNQGTAVNIQSMVFGNMGMDCGTGVVFTRNPSTGASELFGEYLINAQGEDVVAGARTPQPVASLHNEMPEVYEELVRVAKRLEQHYKDMQDIEFTVEKGRLYILQTRNGKRNAQSAVTIAVNLVKEGIISKEDALQRIEVSHLDRLLHRGIDEMEVKEVLAIGLPASPGAAAGQIVFHADVAMEWSQEGKKVILARPETTPEDIQGVLVSEGIVTCRGGMTSHAAVVARGMGKPCVCGCEDIKIDEELKQMTVGSRIVREGDWVTIDGASGRVIPGEIPLREAEITEELSELLEWADSIRKLKVRANADNPHDAKVAKQFGAQGIGLCRTEHMFFSPTRLPVVQQMILAEDIEERALALDQLLPMQQADFEGMFGEMNGLPVTIRLLDPPLHEFLPKEKELQKKLEELKLAPEEKEEEKKAIHALIRKVHSLEETNPMLGQRGCRLGIVYPEIYEMQVEAIFRAASRCLDRGVEVKLEIMVPLVGHVNELITLRKMIDTVAKQILEEGNGKEVPYQVGTMIEVPRAALTAGQIAPYADFFSFGTNDLTQMTYGYSRDDAEGKFLTHYQDHKILPNNPFQVLDPDGVGLLIEWAVTSGKSVKPAIKTGICGEHGGDKDSIFFCHRTGLDYVSCSPFRLPLARIAAAQAAITYGDKAAPKQSIPILSKGGV</sequence>
<dbReference type="Gene3D" id="3.30.470.20">
    <property type="entry name" value="ATP-grasp fold, B domain"/>
    <property type="match status" value="1"/>
</dbReference>
<evidence type="ECO:0000256" key="10">
    <source>
        <dbReference type="ARBA" id="ARBA00022842"/>
    </source>
</evidence>
<feature type="coiled-coil region" evidence="12">
    <location>
        <begin position="628"/>
        <end position="665"/>
    </location>
</feature>
<dbReference type="PANTHER" id="PTHR22931:SF9">
    <property type="entry name" value="PYRUVATE, PHOSPHATE DIKINASE 1, CHLOROPLASTIC"/>
    <property type="match status" value="1"/>
</dbReference>
<dbReference type="InterPro" id="IPR015813">
    <property type="entry name" value="Pyrv/PenolPyrv_kinase-like_dom"/>
</dbReference>
<feature type="domain" description="Pyruvate phosphate dikinase AMP/ATP-binding" evidence="14">
    <location>
        <begin position="68"/>
        <end position="291"/>
    </location>
</feature>
<dbReference type="Gene3D" id="1.20.80.30">
    <property type="match status" value="1"/>
</dbReference>
<keyword evidence="10" id="KW-0460">Magnesium</keyword>
<evidence type="ECO:0000256" key="1">
    <source>
        <dbReference type="ARBA" id="ARBA00001946"/>
    </source>
</evidence>
<evidence type="ECO:0000256" key="7">
    <source>
        <dbReference type="ARBA" id="ARBA00022741"/>
    </source>
</evidence>
<evidence type="ECO:0000259" key="13">
    <source>
        <dbReference type="Pfam" id="PF00391"/>
    </source>
</evidence>
<dbReference type="SUPFAM" id="SSF52009">
    <property type="entry name" value="Phosphohistidine domain"/>
    <property type="match status" value="1"/>
</dbReference>
<dbReference type="Gene3D" id="3.30.1490.20">
    <property type="entry name" value="ATP-grasp fold, A domain"/>
    <property type="match status" value="1"/>
</dbReference>
<dbReference type="Pfam" id="PF00391">
    <property type="entry name" value="PEP-utilizers"/>
    <property type="match status" value="1"/>
</dbReference>
<dbReference type="Proteomes" id="UP001493487">
    <property type="component" value="Unassembled WGS sequence"/>
</dbReference>
<keyword evidence="5 16" id="KW-0808">Transferase</keyword>
<evidence type="ECO:0000259" key="14">
    <source>
        <dbReference type="Pfam" id="PF01326"/>
    </source>
</evidence>
<dbReference type="InterPro" id="IPR008279">
    <property type="entry name" value="PEP-util_enz_mobile_dom"/>
</dbReference>
<evidence type="ECO:0000256" key="2">
    <source>
        <dbReference type="ARBA" id="ARBA00007837"/>
    </source>
</evidence>
<keyword evidence="17" id="KW-1185">Reference proteome</keyword>